<proteinExistence type="predicted"/>
<organism evidence="2 3">
    <name type="scientific">Microbispora corallina</name>
    <dbReference type="NCBI Taxonomy" id="83302"/>
    <lineage>
        <taxon>Bacteria</taxon>
        <taxon>Bacillati</taxon>
        <taxon>Actinomycetota</taxon>
        <taxon>Actinomycetes</taxon>
        <taxon>Streptosporangiales</taxon>
        <taxon>Streptosporangiaceae</taxon>
        <taxon>Microbispora</taxon>
    </lineage>
</organism>
<comment type="caution">
    <text evidence="2">The sequence shown here is derived from an EMBL/GenBank/DDBJ whole genome shotgun (WGS) entry which is preliminary data.</text>
</comment>
<dbReference type="CDD" id="cd18722">
    <property type="entry name" value="PIN_NicB-like"/>
    <property type="match status" value="1"/>
</dbReference>
<dbReference type="PANTHER" id="PTHR35458:SF8">
    <property type="entry name" value="SLR0650 PROTEIN"/>
    <property type="match status" value="1"/>
</dbReference>
<reference evidence="2 3" key="1">
    <citation type="submission" date="2021-01" db="EMBL/GenBank/DDBJ databases">
        <title>Whole genome shotgun sequence of Microbispora corallina NBRC 16416.</title>
        <authorList>
            <person name="Komaki H."/>
            <person name="Tamura T."/>
        </authorList>
    </citation>
    <scope>NUCLEOTIDE SEQUENCE [LARGE SCALE GENOMIC DNA]</scope>
    <source>
        <strain evidence="2 3">NBRC 16416</strain>
    </source>
</reference>
<evidence type="ECO:0000313" key="3">
    <source>
        <dbReference type="Proteomes" id="UP000603904"/>
    </source>
</evidence>
<dbReference type="PANTHER" id="PTHR35458">
    <property type="entry name" value="SLR0755 PROTEIN"/>
    <property type="match status" value="1"/>
</dbReference>
<gene>
    <name evidence="2" type="ORF">Mco01_07800</name>
</gene>
<dbReference type="InterPro" id="IPR047140">
    <property type="entry name" value="LabA"/>
</dbReference>
<protein>
    <recommendedName>
        <fullName evidence="1">NYN domain-containing protein</fullName>
    </recommendedName>
</protein>
<dbReference type="InterPro" id="IPR021139">
    <property type="entry name" value="NYN"/>
</dbReference>
<evidence type="ECO:0000259" key="1">
    <source>
        <dbReference type="Pfam" id="PF01936"/>
    </source>
</evidence>
<evidence type="ECO:0000313" key="2">
    <source>
        <dbReference type="EMBL" id="GIH37780.1"/>
    </source>
</evidence>
<dbReference type="Gene3D" id="3.40.50.1010">
    <property type="entry name" value="5'-nuclease"/>
    <property type="match status" value="1"/>
</dbReference>
<feature type="domain" description="NYN" evidence="1">
    <location>
        <begin position="13"/>
        <end position="182"/>
    </location>
</feature>
<name>A0ABQ4FSJ5_9ACTN</name>
<accession>A0ABQ4FSJ5</accession>
<dbReference type="Pfam" id="PF01936">
    <property type="entry name" value="NYN"/>
    <property type="match status" value="1"/>
</dbReference>
<dbReference type="EMBL" id="BOOC01000002">
    <property type="protein sequence ID" value="GIH37780.1"/>
    <property type="molecule type" value="Genomic_DNA"/>
</dbReference>
<keyword evidence="3" id="KW-1185">Reference proteome</keyword>
<dbReference type="Proteomes" id="UP000603904">
    <property type="component" value="Unassembled WGS sequence"/>
</dbReference>
<sequence length="216" mass="23880">MPVRDNPVPEPERVGVYVDGFNLYYGLRSLAGRRYLWLDLSALARRLLKPGQELCAVRYFTAPVRGEPAALARQQTYQAALETLGVDIVLGRFQERRDRCRLCGTSRRSYEEKQSDAALASAIVADVALGAVDVVLLMSADSDLCAAVEAVRGVDARRGAKTRVITVFPPGRRSDALRRASDAWFPVGEAVIRRAQLPPLVHGRDGAVYHRPAHWN</sequence>
<dbReference type="RefSeq" id="WP_204055470.1">
    <property type="nucleotide sequence ID" value="NZ_BAAAGP010000037.1"/>
</dbReference>